<sequence length="108" mass="12087">MFCVSVTLLNGSGTSLFPMSIKVPSTHSLAFTDWLCSNAFCKDLKFGFDCQWRTTFYAIAWKILVWSGGVELFLMETLFSLLILIGGLLTMLKLLSLLSIRAYKLSFG</sequence>
<dbReference type="OMA" id="AWKILVW"/>
<gene>
    <name evidence="2" type="ORF">B456_001G167900</name>
</gene>
<dbReference type="AlphaFoldDB" id="A0A0D2NAD0"/>
<dbReference type="Gramene" id="KJB09803">
    <property type="protein sequence ID" value="KJB09803"/>
    <property type="gene ID" value="B456_001G167900"/>
</dbReference>
<dbReference type="Proteomes" id="UP000032304">
    <property type="component" value="Chromosome 1"/>
</dbReference>
<dbReference type="EMBL" id="CM001740">
    <property type="protein sequence ID" value="KJB09803.1"/>
    <property type="molecule type" value="Genomic_DNA"/>
</dbReference>
<keyword evidence="1" id="KW-1133">Transmembrane helix</keyword>
<keyword evidence="1" id="KW-0472">Membrane</keyword>
<accession>A0A0D2NAD0</accession>
<evidence type="ECO:0000313" key="2">
    <source>
        <dbReference type="EMBL" id="KJB09803.1"/>
    </source>
</evidence>
<name>A0A0D2NAD0_GOSRA</name>
<evidence type="ECO:0000313" key="3">
    <source>
        <dbReference type="Proteomes" id="UP000032304"/>
    </source>
</evidence>
<evidence type="ECO:0000256" key="1">
    <source>
        <dbReference type="SAM" id="Phobius"/>
    </source>
</evidence>
<keyword evidence="1" id="KW-0812">Transmembrane</keyword>
<keyword evidence="3" id="KW-1185">Reference proteome</keyword>
<reference evidence="2 3" key="1">
    <citation type="journal article" date="2012" name="Nature">
        <title>Repeated polyploidization of Gossypium genomes and the evolution of spinnable cotton fibres.</title>
        <authorList>
            <person name="Paterson A.H."/>
            <person name="Wendel J.F."/>
            <person name="Gundlach H."/>
            <person name="Guo H."/>
            <person name="Jenkins J."/>
            <person name="Jin D."/>
            <person name="Llewellyn D."/>
            <person name="Showmaker K.C."/>
            <person name="Shu S."/>
            <person name="Udall J."/>
            <person name="Yoo M.J."/>
            <person name="Byers R."/>
            <person name="Chen W."/>
            <person name="Doron-Faigenboim A."/>
            <person name="Duke M.V."/>
            <person name="Gong L."/>
            <person name="Grimwood J."/>
            <person name="Grover C."/>
            <person name="Grupp K."/>
            <person name="Hu G."/>
            <person name="Lee T.H."/>
            <person name="Li J."/>
            <person name="Lin L."/>
            <person name="Liu T."/>
            <person name="Marler B.S."/>
            <person name="Page J.T."/>
            <person name="Roberts A.W."/>
            <person name="Romanel E."/>
            <person name="Sanders W.S."/>
            <person name="Szadkowski E."/>
            <person name="Tan X."/>
            <person name="Tang H."/>
            <person name="Xu C."/>
            <person name="Wang J."/>
            <person name="Wang Z."/>
            <person name="Zhang D."/>
            <person name="Zhang L."/>
            <person name="Ashrafi H."/>
            <person name="Bedon F."/>
            <person name="Bowers J.E."/>
            <person name="Brubaker C.L."/>
            <person name="Chee P.W."/>
            <person name="Das S."/>
            <person name="Gingle A.R."/>
            <person name="Haigler C.H."/>
            <person name="Harker D."/>
            <person name="Hoffmann L.V."/>
            <person name="Hovav R."/>
            <person name="Jones D.C."/>
            <person name="Lemke C."/>
            <person name="Mansoor S."/>
            <person name="ur Rahman M."/>
            <person name="Rainville L.N."/>
            <person name="Rambani A."/>
            <person name="Reddy U.K."/>
            <person name="Rong J.K."/>
            <person name="Saranga Y."/>
            <person name="Scheffler B.E."/>
            <person name="Scheffler J.A."/>
            <person name="Stelly D.M."/>
            <person name="Triplett B.A."/>
            <person name="Van Deynze A."/>
            <person name="Vaslin M.F."/>
            <person name="Waghmare V.N."/>
            <person name="Walford S.A."/>
            <person name="Wright R.J."/>
            <person name="Zaki E.A."/>
            <person name="Zhang T."/>
            <person name="Dennis E.S."/>
            <person name="Mayer K.F."/>
            <person name="Peterson D.G."/>
            <person name="Rokhsar D.S."/>
            <person name="Wang X."/>
            <person name="Schmutz J."/>
        </authorList>
    </citation>
    <scope>NUCLEOTIDE SEQUENCE [LARGE SCALE GENOMIC DNA]</scope>
</reference>
<protein>
    <submittedName>
        <fullName evidence="2">Uncharacterized protein</fullName>
    </submittedName>
</protein>
<feature type="transmembrane region" description="Helical" evidence="1">
    <location>
        <begin position="78"/>
        <end position="100"/>
    </location>
</feature>
<proteinExistence type="predicted"/>
<organism evidence="2 3">
    <name type="scientific">Gossypium raimondii</name>
    <name type="common">Peruvian cotton</name>
    <name type="synonym">Gossypium klotzschianum subsp. raimondii</name>
    <dbReference type="NCBI Taxonomy" id="29730"/>
    <lineage>
        <taxon>Eukaryota</taxon>
        <taxon>Viridiplantae</taxon>
        <taxon>Streptophyta</taxon>
        <taxon>Embryophyta</taxon>
        <taxon>Tracheophyta</taxon>
        <taxon>Spermatophyta</taxon>
        <taxon>Magnoliopsida</taxon>
        <taxon>eudicotyledons</taxon>
        <taxon>Gunneridae</taxon>
        <taxon>Pentapetalae</taxon>
        <taxon>rosids</taxon>
        <taxon>malvids</taxon>
        <taxon>Malvales</taxon>
        <taxon>Malvaceae</taxon>
        <taxon>Malvoideae</taxon>
        <taxon>Gossypium</taxon>
    </lineage>
</organism>